<keyword evidence="2" id="KW-1185">Reference proteome</keyword>
<protein>
    <submittedName>
        <fullName evidence="1">Uncharacterized protein</fullName>
    </submittedName>
</protein>
<proteinExistence type="predicted"/>
<dbReference type="Proteomes" id="UP000784294">
    <property type="component" value="Unassembled WGS sequence"/>
</dbReference>
<accession>A0A448X116</accession>
<dbReference type="EMBL" id="CAAALY010072435">
    <property type="protein sequence ID" value="VEL25225.1"/>
    <property type="molecule type" value="Genomic_DNA"/>
</dbReference>
<organism evidence="1 2">
    <name type="scientific">Protopolystoma xenopodis</name>
    <dbReference type="NCBI Taxonomy" id="117903"/>
    <lineage>
        <taxon>Eukaryota</taxon>
        <taxon>Metazoa</taxon>
        <taxon>Spiralia</taxon>
        <taxon>Lophotrochozoa</taxon>
        <taxon>Platyhelminthes</taxon>
        <taxon>Monogenea</taxon>
        <taxon>Polyopisthocotylea</taxon>
        <taxon>Polystomatidea</taxon>
        <taxon>Polystomatidae</taxon>
        <taxon>Protopolystoma</taxon>
    </lineage>
</organism>
<comment type="caution">
    <text evidence="1">The sequence shown here is derived from an EMBL/GenBank/DDBJ whole genome shotgun (WGS) entry which is preliminary data.</text>
</comment>
<gene>
    <name evidence="1" type="ORF">PXEA_LOCUS18665</name>
</gene>
<evidence type="ECO:0000313" key="1">
    <source>
        <dbReference type="EMBL" id="VEL25225.1"/>
    </source>
</evidence>
<sequence>MAWELWHLAHPGLLVSQVETFIRLQKSSDPQSEYSFSANIDVKGTDSTGLANQHSGSSGLANVHMISDASEAFRSQQNTASVEQIQATAWGTDEKSTMPTTPAHLDTSVAATTRPVFKDSSDASVSSDQCPVTNNEQASLDLPSRLVACFGLAEADHSGYLSLVASLLKPARRLRAYCAIFAALLNSYSSHHPDFASCKSR</sequence>
<evidence type="ECO:0000313" key="2">
    <source>
        <dbReference type="Proteomes" id="UP000784294"/>
    </source>
</evidence>
<name>A0A448X116_9PLAT</name>
<dbReference type="AlphaFoldDB" id="A0A448X116"/>
<reference evidence="1" key="1">
    <citation type="submission" date="2018-11" db="EMBL/GenBank/DDBJ databases">
        <authorList>
            <consortium name="Pathogen Informatics"/>
        </authorList>
    </citation>
    <scope>NUCLEOTIDE SEQUENCE</scope>
</reference>